<evidence type="ECO:0000313" key="1">
    <source>
        <dbReference type="EMBL" id="BAN22818.1"/>
    </source>
</evidence>
<evidence type="ECO:0000313" key="2">
    <source>
        <dbReference type="Proteomes" id="UP000013966"/>
    </source>
</evidence>
<dbReference type="EMBL" id="AP013058">
    <property type="protein sequence ID" value="BAN22818.1"/>
    <property type="molecule type" value="Genomic_DNA"/>
</dbReference>
<reference evidence="1 2" key="2">
    <citation type="journal article" date="2018" name="Int. J. Syst. Evol. Microbiol.">
        <title>Burkholderia insecticola sp. nov., a gut symbiotic bacterium of the bean bug Riptortus pedestris.</title>
        <authorList>
            <person name="Takeshita K."/>
            <person name="Tamaki H."/>
            <person name="Ohbayashi T."/>
            <person name="Meng X.-Y."/>
            <person name="Sone T."/>
            <person name="Mitani Y."/>
            <person name="Peeters C."/>
            <person name="Kikuchi Y."/>
            <person name="Vandamme P."/>
        </authorList>
    </citation>
    <scope>NUCLEOTIDE SEQUENCE [LARGE SCALE GENOMIC DNA]</scope>
    <source>
        <strain evidence="1">RPE64</strain>
    </source>
</reference>
<dbReference type="STRING" id="758793.BRPE64_ACDS10640"/>
<gene>
    <name evidence="1" type="ORF">BRPE64_ACDS10640</name>
</gene>
<name>R4WG68_9BURK</name>
<keyword evidence="2" id="KW-1185">Reference proteome</keyword>
<dbReference type="AlphaFoldDB" id="R4WG68"/>
<dbReference type="PATRIC" id="fig|758793.3.peg.1065"/>
<accession>R4WG68</accession>
<dbReference type="KEGG" id="buo:BRPE64_ACDS10640"/>
<protein>
    <submittedName>
        <fullName evidence="1">Uncharacterized protein</fullName>
    </submittedName>
</protein>
<sequence length="153" mass="16449">MAPLEAQQRAHITALIATISARENWKLSDCAAVSRRVEQAPAASLDAIGEYLRARCEGPTRSDPLNIPEHLFDNPITAVGAAESGTPNAPTPQIAELYGRLRALESRVASAPGATWGIQGIRLMRVVALMSKARSAKLARVRIDGTQAIYQHV</sequence>
<proteinExistence type="predicted"/>
<dbReference type="HOGENOM" id="CLU_1709786_0_0_4"/>
<organism evidence="1 2">
    <name type="scientific">Caballeronia insecticola</name>
    <dbReference type="NCBI Taxonomy" id="758793"/>
    <lineage>
        <taxon>Bacteria</taxon>
        <taxon>Pseudomonadati</taxon>
        <taxon>Pseudomonadota</taxon>
        <taxon>Betaproteobacteria</taxon>
        <taxon>Burkholderiales</taxon>
        <taxon>Burkholderiaceae</taxon>
        <taxon>Caballeronia</taxon>
    </lineage>
</organism>
<dbReference type="Proteomes" id="UP000013966">
    <property type="component" value="Chromosome 1"/>
</dbReference>
<reference evidence="1 2" key="1">
    <citation type="journal article" date="2013" name="Genome Announc.">
        <title>Complete Genome Sequence of Burkholderia sp. Strain RPE64, Bacterial Symbiont of the Bean Bug Riptortus pedestris.</title>
        <authorList>
            <person name="Shibata T.F."/>
            <person name="Maeda T."/>
            <person name="Nikoh N."/>
            <person name="Yamaguchi K."/>
            <person name="Oshima K."/>
            <person name="Hattori M."/>
            <person name="Nishiyama T."/>
            <person name="Hasebe M."/>
            <person name="Fukatsu T."/>
            <person name="Kikuchi Y."/>
            <person name="Shigenobu S."/>
        </authorList>
    </citation>
    <scope>NUCLEOTIDE SEQUENCE [LARGE SCALE GENOMIC DNA]</scope>
</reference>